<feature type="transmembrane region" description="Helical" evidence="1">
    <location>
        <begin position="79"/>
        <end position="103"/>
    </location>
</feature>
<dbReference type="AlphaFoldDB" id="A0A5C6AKI4"/>
<evidence type="ECO:0008006" key="4">
    <source>
        <dbReference type="Google" id="ProtNLM"/>
    </source>
</evidence>
<evidence type="ECO:0000313" key="3">
    <source>
        <dbReference type="Proteomes" id="UP000317421"/>
    </source>
</evidence>
<comment type="caution">
    <text evidence="2">The sequence shown here is derived from an EMBL/GenBank/DDBJ whole genome shotgun (WGS) entry which is preliminary data.</text>
</comment>
<name>A0A5C6AKI4_9BACT</name>
<protein>
    <recommendedName>
        <fullName evidence="4">DUF4190 domain-containing protein</fullName>
    </recommendedName>
</protein>
<gene>
    <name evidence="2" type="ORF">Pla108_11050</name>
</gene>
<keyword evidence="3" id="KW-1185">Reference proteome</keyword>
<feature type="transmembrane region" description="Helical" evidence="1">
    <location>
        <begin position="20"/>
        <end position="39"/>
    </location>
</feature>
<sequence>MSEIDASLADEPLEYRSVHTFAVLGLLLGVLSAALLFMARVSFESTVLMAPIPVAGLIVSLIALRGINAAPDLYAGKPLAQAGAALSALFLVLGVGYASVVYATEVPDGYERTSFIAMKPTESDVVNRDFIPKEVQEYIKSGEPVFIKGYIRPDSIKFKQNLNNFLLVRDNQQCCFGDLSKVQYFDQIQVKLGTGLSTDYHSGLFRVGGVLKVAPGDPRAGTPLTYELVADYIKP</sequence>
<keyword evidence="1" id="KW-0812">Transmembrane</keyword>
<evidence type="ECO:0000313" key="2">
    <source>
        <dbReference type="EMBL" id="TWU00160.1"/>
    </source>
</evidence>
<keyword evidence="1" id="KW-1133">Transmembrane helix</keyword>
<dbReference type="Proteomes" id="UP000317421">
    <property type="component" value="Unassembled WGS sequence"/>
</dbReference>
<organism evidence="2 3">
    <name type="scientific">Botrimarina colliarenosi</name>
    <dbReference type="NCBI Taxonomy" id="2528001"/>
    <lineage>
        <taxon>Bacteria</taxon>
        <taxon>Pseudomonadati</taxon>
        <taxon>Planctomycetota</taxon>
        <taxon>Planctomycetia</taxon>
        <taxon>Pirellulales</taxon>
        <taxon>Lacipirellulaceae</taxon>
        <taxon>Botrimarina</taxon>
    </lineage>
</organism>
<dbReference type="EMBL" id="SJPR01000001">
    <property type="protein sequence ID" value="TWU00160.1"/>
    <property type="molecule type" value="Genomic_DNA"/>
</dbReference>
<accession>A0A5C6AKI4</accession>
<keyword evidence="1" id="KW-0472">Membrane</keyword>
<proteinExistence type="predicted"/>
<reference evidence="2 3" key="1">
    <citation type="submission" date="2019-02" db="EMBL/GenBank/DDBJ databases">
        <title>Deep-cultivation of Planctomycetes and their phenomic and genomic characterization uncovers novel biology.</title>
        <authorList>
            <person name="Wiegand S."/>
            <person name="Jogler M."/>
            <person name="Boedeker C."/>
            <person name="Pinto D."/>
            <person name="Vollmers J."/>
            <person name="Rivas-Marin E."/>
            <person name="Kohn T."/>
            <person name="Peeters S.H."/>
            <person name="Heuer A."/>
            <person name="Rast P."/>
            <person name="Oberbeckmann S."/>
            <person name="Bunk B."/>
            <person name="Jeske O."/>
            <person name="Meyerdierks A."/>
            <person name="Storesund J.E."/>
            <person name="Kallscheuer N."/>
            <person name="Luecker S."/>
            <person name="Lage O.M."/>
            <person name="Pohl T."/>
            <person name="Merkel B.J."/>
            <person name="Hornburger P."/>
            <person name="Mueller R.-W."/>
            <person name="Bruemmer F."/>
            <person name="Labrenz M."/>
            <person name="Spormann A.M."/>
            <person name="Op Den Camp H."/>
            <person name="Overmann J."/>
            <person name="Amann R."/>
            <person name="Jetten M.S.M."/>
            <person name="Mascher T."/>
            <person name="Medema M.H."/>
            <person name="Devos D.P."/>
            <person name="Kaster A.-K."/>
            <person name="Ovreas L."/>
            <person name="Rohde M."/>
            <person name="Galperin M.Y."/>
            <person name="Jogler C."/>
        </authorList>
    </citation>
    <scope>NUCLEOTIDE SEQUENCE [LARGE SCALE GENOMIC DNA]</scope>
    <source>
        <strain evidence="2 3">Pla108</strain>
    </source>
</reference>
<evidence type="ECO:0000256" key="1">
    <source>
        <dbReference type="SAM" id="Phobius"/>
    </source>
</evidence>
<feature type="transmembrane region" description="Helical" evidence="1">
    <location>
        <begin position="46"/>
        <end position="67"/>
    </location>
</feature>
<dbReference type="Gene3D" id="2.40.50.870">
    <property type="entry name" value="Protein of unknown function (DUF3299)"/>
    <property type="match status" value="1"/>
</dbReference>